<dbReference type="GeneID" id="25561965"/>
<dbReference type="Proteomes" id="UP000054408">
    <property type="component" value="Unassembled WGS sequence"/>
</dbReference>
<sequence>MAATMEEEERSRRRASVDNSAARDEEERKAAGRAADVAMEEERSRRRASVDNSAARDEEERKAARVEALAAIEKERERQMAEIAVAEYATDLERQAAREEVDQQVEAERQRLIESGMVEKALASSTGALEPDTTEALLHAASKKQAAFMAADEQRRRRASVDAASRADEAERASAASAADAAMEAERKRRLAEEAKSISNEELERRAARNEADRLAEAERKRRKASMEAAEAADNDARAVAAEEANRAMEEERQRGGGTPAGRKPRPRDGTQTPAPKARAGRGTGSAKKSASAAKATPVRAGRRRTRGASAAATPAPRARGAGASGAAAGAAGGAAAATPAPRGRLGVAAGGSGAGSAKLRNRSSRQKAGGGRGRTREDLDGVRSQLLSSFGKAEGSSIFSAVDTSSPTHKHCMVEGKLAVSDQLTFSPAISPASRQLAAKAAHSSDPAVLALRKTDVLDATRRKIRKEEERELTFAPAIRERSKSLAQRRAARSKEELEARKARFNPDIGLSTDDRILRDNAFKPAIDIANNGDELISASYKRLTGKSISKLDVIARLSLNASRTTLPAKTRAAAETEFRASEQAWRVVRDKEAIYASKLADVRSELEAHGTPDDLELALHKVFQLNGLRNPRPPVRSALGEYHPPEPIENAIRELAFAQRIVAQAKSRYAHEFDAWLQRQVDDGVFVVVAASPDADEVDSLDSPRTHREPPPAAAAVSPTEAKLAALSLDSPLFARSAERQRQLDEHLHARELAEVKECTFLPAISPTSRKMARRGSSVDSGEGGVDVERERGAVFDRLFLTETSHGLARSRRPQPRPVEPADAFKAWSHNSDHGAALARAVAQRRTILAARVKELAALPDKLKSLTAASSPKGRKRASPAKAAKQALAAQIVPKAKEVQTLKMALNKIERKQQRAFEEWYREQYGMSPSAFHHRVLHRSRSRPQVRAGSGGNGRNPQGRARGAVSPSASPRAHESPSRVRTSSPTPAASSSPPARARKRYVQPTTVARAPSFVGTRGLKASSAKASRAKIDWDAELTYQPVISERSRKLAAAASRNRVDLTVKRTPEQEKRWAQLAAQVEADRMAECTFVPKVSAESLALAAKKGPREPSMLKFADPISSERTAKLRAELAAEEAQVCTHVPKITEASREMSYTRIERELAEQYGSPDKVPDGALHAAVPPTALSRYREHVKEIKADMDRECSFVPEINSVSAVLAERKHAAHARDCGSEGVYERLTRAGAEPGADREPISKDEAFRKYMSSEPGLSKRKRVLQKKRMLGSLRRQLQHDLIDSGKGLLYGVILNCVARKNSGREAVLNPDDEVLFERNRAWMQPIVDELAFLERAVELASSVLRSDFERWWEATPELVKIQLQDE</sequence>
<dbReference type="PANTHER" id="PTHR37028:SF4">
    <property type="entry name" value="ALMS MOTIF DOMAIN-CONTAINING PROTEIN"/>
    <property type="match status" value="1"/>
</dbReference>
<organism evidence="2 3">
    <name type="scientific">Thecamonas trahens ATCC 50062</name>
    <dbReference type="NCBI Taxonomy" id="461836"/>
    <lineage>
        <taxon>Eukaryota</taxon>
        <taxon>Apusozoa</taxon>
        <taxon>Apusomonadida</taxon>
        <taxon>Apusomonadidae</taxon>
        <taxon>Thecamonas</taxon>
    </lineage>
</organism>
<dbReference type="RefSeq" id="XP_013760826.1">
    <property type="nucleotide sequence ID" value="XM_013905372.1"/>
</dbReference>
<reference evidence="2 3" key="1">
    <citation type="submission" date="2010-05" db="EMBL/GenBank/DDBJ databases">
        <title>The Genome Sequence of Thecamonas trahens ATCC 50062.</title>
        <authorList>
            <consortium name="The Broad Institute Genome Sequencing Platform"/>
            <person name="Russ C."/>
            <person name="Cuomo C."/>
            <person name="Shea T."/>
            <person name="Young S.K."/>
            <person name="Zeng Q."/>
            <person name="Koehrsen M."/>
            <person name="Haas B."/>
            <person name="Borodovsky M."/>
            <person name="Guigo R."/>
            <person name="Alvarado L."/>
            <person name="Berlin A."/>
            <person name="Bochicchio J."/>
            <person name="Borenstein D."/>
            <person name="Chapman S."/>
            <person name="Chen Z."/>
            <person name="Freedman E."/>
            <person name="Gellesch M."/>
            <person name="Goldberg J."/>
            <person name="Griggs A."/>
            <person name="Gujja S."/>
            <person name="Heilman E."/>
            <person name="Heiman D."/>
            <person name="Hepburn T."/>
            <person name="Howarth C."/>
            <person name="Jen D."/>
            <person name="Larson L."/>
            <person name="Mehta T."/>
            <person name="Park D."/>
            <person name="Pearson M."/>
            <person name="Roberts A."/>
            <person name="Saif S."/>
            <person name="Shenoy N."/>
            <person name="Sisk P."/>
            <person name="Stolte C."/>
            <person name="Sykes S."/>
            <person name="Thomson T."/>
            <person name="Walk T."/>
            <person name="White J."/>
            <person name="Yandava C."/>
            <person name="Burger G."/>
            <person name="Gray M.W."/>
            <person name="Holland P.W.H."/>
            <person name="King N."/>
            <person name="Lang F.B.F."/>
            <person name="Roger A.J."/>
            <person name="Ruiz-Trillo I."/>
            <person name="Lander E."/>
            <person name="Nusbaum C."/>
        </authorList>
    </citation>
    <scope>NUCLEOTIDE SEQUENCE [LARGE SCALE GENOMIC DNA]</scope>
    <source>
        <strain evidence="2 3">ATCC 50062</strain>
    </source>
</reference>
<evidence type="ECO:0000256" key="1">
    <source>
        <dbReference type="SAM" id="MobiDB-lite"/>
    </source>
</evidence>
<feature type="region of interest" description="Disordered" evidence="1">
    <location>
        <begin position="699"/>
        <end position="719"/>
    </location>
</feature>
<proteinExistence type="predicted"/>
<accession>A0A0L0DVV0</accession>
<name>A0A0L0DVV0_THETB</name>
<dbReference type="EMBL" id="GL349441">
    <property type="protein sequence ID" value="KNC56307.1"/>
    <property type="molecule type" value="Genomic_DNA"/>
</dbReference>
<feature type="compositionally biased region" description="Low complexity" evidence="1">
    <location>
        <begin position="308"/>
        <end position="345"/>
    </location>
</feature>
<gene>
    <name evidence="2" type="ORF">AMSG_02277</name>
</gene>
<feature type="region of interest" description="Disordered" evidence="1">
    <location>
        <begin position="1"/>
        <end position="62"/>
    </location>
</feature>
<feature type="compositionally biased region" description="Basic and acidic residues" evidence="1">
    <location>
        <begin position="21"/>
        <end position="30"/>
    </location>
</feature>
<feature type="region of interest" description="Disordered" evidence="1">
    <location>
        <begin position="143"/>
        <end position="380"/>
    </location>
</feature>
<dbReference type="PANTHER" id="PTHR37028">
    <property type="entry name" value="UNNAMED PRODUCT-RELATED"/>
    <property type="match status" value="1"/>
</dbReference>
<feature type="compositionally biased region" description="Low complexity" evidence="1">
    <location>
        <begin position="227"/>
        <end position="243"/>
    </location>
</feature>
<keyword evidence="3" id="KW-1185">Reference proteome</keyword>
<feature type="compositionally biased region" description="Low complexity" evidence="1">
    <location>
        <begin position="981"/>
        <end position="997"/>
    </location>
</feature>
<protein>
    <submittedName>
        <fullName evidence="2">Uncharacterized protein</fullName>
    </submittedName>
</protein>
<feature type="compositionally biased region" description="Low complexity" evidence="1">
    <location>
        <begin position="173"/>
        <end position="182"/>
    </location>
</feature>
<evidence type="ECO:0000313" key="2">
    <source>
        <dbReference type="EMBL" id="KNC56307.1"/>
    </source>
</evidence>
<feature type="compositionally biased region" description="Low complexity" evidence="1">
    <location>
        <begin position="286"/>
        <end position="296"/>
    </location>
</feature>
<feature type="compositionally biased region" description="Basic and acidic residues" evidence="1">
    <location>
        <begin position="184"/>
        <end position="196"/>
    </location>
</feature>
<feature type="compositionally biased region" description="Basic and acidic residues" evidence="1">
    <location>
        <begin position="202"/>
        <end position="220"/>
    </location>
</feature>
<evidence type="ECO:0000313" key="3">
    <source>
        <dbReference type="Proteomes" id="UP000054408"/>
    </source>
</evidence>
<dbReference type="OMA" id="DSKEYPM"/>
<feature type="region of interest" description="Disordered" evidence="1">
    <location>
        <begin position="938"/>
        <end position="1010"/>
    </location>
</feature>
<feature type="compositionally biased region" description="Basic and acidic residues" evidence="1">
    <location>
        <begin position="244"/>
        <end position="255"/>
    </location>
</feature>